<sequence>MTRFTEQELSCDAFLGGKLHLFQPLKGYRAGVDPVFLAASVPARPGQAVLELGCGAGAAILSLAARVPDLGLCGVEIQPAYADLARRNAAYNHRALEVVEGDLSTLPANLRERQFDHVLANPPYFRDGAHSPARDAGRRRALGEETPLTLWIDTAARRLISRGYLHMIQRVERLPDMVSACGGRLGSLEVLPLAARTGRPPDLIILRARKGGRADFRLHAPLILHAGDRHERDGESYRPEIQDVLRNGAALRWP</sequence>
<dbReference type="GO" id="GO:0008168">
    <property type="term" value="F:methyltransferase activity"/>
    <property type="evidence" value="ECO:0007669"/>
    <property type="project" value="UniProtKB-KW"/>
</dbReference>
<name>A0ABT0Q1P6_9RHOB</name>
<organism evidence="4 5">
    <name type="scientific">Ruegeria spongiae</name>
    <dbReference type="NCBI Taxonomy" id="2942209"/>
    <lineage>
        <taxon>Bacteria</taxon>
        <taxon>Pseudomonadati</taxon>
        <taxon>Pseudomonadota</taxon>
        <taxon>Alphaproteobacteria</taxon>
        <taxon>Rhodobacterales</taxon>
        <taxon>Roseobacteraceae</taxon>
        <taxon>Ruegeria</taxon>
    </lineage>
</organism>
<dbReference type="InterPro" id="IPR029063">
    <property type="entry name" value="SAM-dependent_MTases_sf"/>
</dbReference>
<evidence type="ECO:0000256" key="1">
    <source>
        <dbReference type="ARBA" id="ARBA00022603"/>
    </source>
</evidence>
<keyword evidence="1 4" id="KW-0808">Transferase</keyword>
<dbReference type="PANTHER" id="PTHR47739:SF1">
    <property type="entry name" value="TRNA1(VAL) (ADENINE(37)-N6)-METHYLTRANSFERASE"/>
    <property type="match status" value="1"/>
</dbReference>
<gene>
    <name evidence="4" type="ORF">M3P21_04875</name>
</gene>
<dbReference type="InterPro" id="IPR007848">
    <property type="entry name" value="Small_mtfrase_dom"/>
</dbReference>
<evidence type="ECO:0000256" key="2">
    <source>
        <dbReference type="ARBA" id="ARBA00022691"/>
    </source>
</evidence>
<dbReference type="CDD" id="cd02440">
    <property type="entry name" value="AdoMet_MTases"/>
    <property type="match status" value="1"/>
</dbReference>
<evidence type="ECO:0000259" key="3">
    <source>
        <dbReference type="Pfam" id="PF05175"/>
    </source>
</evidence>
<accession>A0ABT0Q1P6</accession>
<keyword evidence="5" id="KW-1185">Reference proteome</keyword>
<keyword evidence="1 4" id="KW-0489">Methyltransferase</keyword>
<dbReference type="Gene3D" id="3.40.50.150">
    <property type="entry name" value="Vaccinia Virus protein VP39"/>
    <property type="match status" value="1"/>
</dbReference>
<protein>
    <submittedName>
        <fullName evidence="4">Methyltransferase domain-containing protein</fullName>
    </submittedName>
</protein>
<dbReference type="GO" id="GO:0032259">
    <property type="term" value="P:methylation"/>
    <property type="evidence" value="ECO:0007669"/>
    <property type="project" value="UniProtKB-KW"/>
</dbReference>
<comment type="caution">
    <text evidence="4">The sequence shown here is derived from an EMBL/GenBank/DDBJ whole genome shotgun (WGS) entry which is preliminary data.</text>
</comment>
<proteinExistence type="predicted"/>
<dbReference type="Proteomes" id="UP001203880">
    <property type="component" value="Unassembled WGS sequence"/>
</dbReference>
<dbReference type="SUPFAM" id="SSF53335">
    <property type="entry name" value="S-adenosyl-L-methionine-dependent methyltransferases"/>
    <property type="match status" value="1"/>
</dbReference>
<dbReference type="EMBL" id="JAMFMB010000004">
    <property type="protein sequence ID" value="MCL6282859.1"/>
    <property type="molecule type" value="Genomic_DNA"/>
</dbReference>
<reference evidence="4" key="1">
    <citation type="submission" date="2022-05" db="EMBL/GenBank/DDBJ databases">
        <authorList>
            <person name="Park J.-S."/>
        </authorList>
    </citation>
    <scope>NUCLEOTIDE SEQUENCE</scope>
    <source>
        <strain evidence="4">2012CJ41-6</strain>
    </source>
</reference>
<dbReference type="RefSeq" id="WP_249707334.1">
    <property type="nucleotide sequence ID" value="NZ_JAMFMB010000004.1"/>
</dbReference>
<evidence type="ECO:0000313" key="4">
    <source>
        <dbReference type="EMBL" id="MCL6282859.1"/>
    </source>
</evidence>
<dbReference type="InterPro" id="IPR002052">
    <property type="entry name" value="DNA_methylase_N6_adenine_CS"/>
</dbReference>
<dbReference type="PROSITE" id="PS00092">
    <property type="entry name" value="N6_MTASE"/>
    <property type="match status" value="1"/>
</dbReference>
<evidence type="ECO:0000313" key="5">
    <source>
        <dbReference type="Proteomes" id="UP001203880"/>
    </source>
</evidence>
<dbReference type="PANTHER" id="PTHR47739">
    <property type="entry name" value="TRNA1(VAL) (ADENINE(37)-N6)-METHYLTRANSFERASE"/>
    <property type="match status" value="1"/>
</dbReference>
<dbReference type="InterPro" id="IPR050210">
    <property type="entry name" value="tRNA_Adenine-N(6)_MTase"/>
</dbReference>
<feature type="domain" description="Methyltransferase small" evidence="3">
    <location>
        <begin position="36"/>
        <end position="129"/>
    </location>
</feature>
<keyword evidence="2" id="KW-0949">S-adenosyl-L-methionine</keyword>
<dbReference type="Pfam" id="PF05175">
    <property type="entry name" value="MTS"/>
    <property type="match status" value="1"/>
</dbReference>